<organism evidence="2 4">
    <name type="scientific">Pseudomonas lactis</name>
    <dbReference type="NCBI Taxonomy" id="1615674"/>
    <lineage>
        <taxon>Bacteria</taxon>
        <taxon>Pseudomonadati</taxon>
        <taxon>Pseudomonadota</taxon>
        <taxon>Gammaproteobacteria</taxon>
        <taxon>Pseudomonadales</taxon>
        <taxon>Pseudomonadaceae</taxon>
        <taxon>Pseudomonas</taxon>
    </lineage>
</organism>
<reference evidence="3 4" key="1">
    <citation type="journal article" date="2020" name="Front. Microbiol.">
        <title>Genetic Organization of the aprX-lipA2 Operon Affects the Proteolytic Potential of Pseudomonas Species in Milk.</title>
        <authorList>
            <person name="Maier C."/>
            <person name="Huptas C."/>
            <person name="von Neubeck M."/>
            <person name="Scherer S."/>
            <person name="Wenning M."/>
            <person name="Lucking G."/>
        </authorList>
    </citation>
    <scope>NUCLEOTIDE SEQUENCE [LARGE SCALE GENOMIC DNA]</scope>
    <source>
        <strain evidence="2 4">WS 5404</strain>
        <strain evidence="1 3">WS 5405</strain>
    </source>
</reference>
<dbReference type="EMBL" id="JAAQYI010000015">
    <property type="protein sequence ID" value="NNA82071.1"/>
    <property type="molecule type" value="Genomic_DNA"/>
</dbReference>
<name>A0A7Y1MHU8_9PSED</name>
<sequence>MKPALSVFFGQLVQQGIAAQIINSLCFVHNGQAQVLTESCNSLCGTRQRNRIANKWSAM</sequence>
<proteinExistence type="predicted"/>
<evidence type="ECO:0000313" key="2">
    <source>
        <dbReference type="EMBL" id="NNA82071.1"/>
    </source>
</evidence>
<dbReference type="Proteomes" id="UP000535954">
    <property type="component" value="Unassembled WGS sequence"/>
</dbReference>
<protein>
    <submittedName>
        <fullName evidence="2">Uncharacterized protein</fullName>
    </submittedName>
</protein>
<evidence type="ECO:0000313" key="1">
    <source>
        <dbReference type="EMBL" id="NNA73474.1"/>
    </source>
</evidence>
<accession>A0A7Y1MHU8</accession>
<evidence type="ECO:0000313" key="3">
    <source>
        <dbReference type="Proteomes" id="UP000535954"/>
    </source>
</evidence>
<evidence type="ECO:0000313" key="4">
    <source>
        <dbReference type="Proteomes" id="UP000586252"/>
    </source>
</evidence>
<dbReference type="EMBL" id="JAAQYH010000006">
    <property type="protein sequence ID" value="NNA73474.1"/>
    <property type="molecule type" value="Genomic_DNA"/>
</dbReference>
<dbReference type="AlphaFoldDB" id="A0A7Y1MHU8"/>
<comment type="caution">
    <text evidence="2">The sequence shown here is derived from an EMBL/GenBank/DDBJ whole genome shotgun (WGS) entry which is preliminary data.</text>
</comment>
<dbReference type="Proteomes" id="UP000586252">
    <property type="component" value="Unassembled WGS sequence"/>
</dbReference>
<gene>
    <name evidence="1" type="ORF">HBO13_12585</name>
    <name evidence="2" type="ORF">HBO30_25475</name>
</gene>